<dbReference type="InterPro" id="IPR025612">
    <property type="entry name" value="YqjK"/>
</dbReference>
<name>A0A080LXH1_9PROT</name>
<evidence type="ECO:0008006" key="3">
    <source>
        <dbReference type="Google" id="ProtNLM"/>
    </source>
</evidence>
<sequence length="101" mass="11685">MNQELIDLAIERGRLIERISNQRRLLGQQLQPLGAGLATADRAIASVRQGSDYVKQHPEMVAIGVAVLVVLQPRRVWRWSQRVFFVWRTWRMLRKQIGIPA</sequence>
<gene>
    <name evidence="1" type="ORF">AW09_001297</name>
</gene>
<organism evidence="1 2">
    <name type="scientific">Candidatus Accumulibacter phosphatis</name>
    <dbReference type="NCBI Taxonomy" id="327160"/>
    <lineage>
        <taxon>Bacteria</taxon>
        <taxon>Pseudomonadati</taxon>
        <taxon>Pseudomonadota</taxon>
        <taxon>Betaproteobacteria</taxon>
        <taxon>Candidatus Accumulibacter</taxon>
    </lineage>
</organism>
<accession>A0A080LXH1</accession>
<proteinExistence type="predicted"/>
<dbReference type="AlphaFoldDB" id="A0A080LXH1"/>
<evidence type="ECO:0000313" key="2">
    <source>
        <dbReference type="Proteomes" id="UP000020077"/>
    </source>
</evidence>
<dbReference type="EMBL" id="JDVG02000222">
    <property type="protein sequence ID" value="KFB73448.1"/>
    <property type="molecule type" value="Genomic_DNA"/>
</dbReference>
<evidence type="ECO:0000313" key="1">
    <source>
        <dbReference type="EMBL" id="KFB73448.1"/>
    </source>
</evidence>
<reference evidence="1 2" key="1">
    <citation type="submission" date="2014-02" db="EMBL/GenBank/DDBJ databases">
        <title>Expanding our view of genomic diversity in Candidatus Accumulibacter clades.</title>
        <authorList>
            <person name="Skennerton C.T."/>
            <person name="Barr J.J."/>
            <person name="Slater F.R."/>
            <person name="Bond P.L."/>
            <person name="Tyson G.W."/>
        </authorList>
    </citation>
    <scope>NUCLEOTIDE SEQUENCE [LARGE SCALE GENOMIC DNA]</scope>
    <source>
        <strain evidence="2">BA-91</strain>
    </source>
</reference>
<protein>
    <recommendedName>
        <fullName evidence="3">YqjK-like protein</fullName>
    </recommendedName>
</protein>
<comment type="caution">
    <text evidence="1">The sequence shown here is derived from an EMBL/GenBank/DDBJ whole genome shotgun (WGS) entry which is preliminary data.</text>
</comment>
<dbReference type="Pfam" id="PF13997">
    <property type="entry name" value="YqjK"/>
    <property type="match status" value="1"/>
</dbReference>
<dbReference type="Proteomes" id="UP000020077">
    <property type="component" value="Unassembled WGS sequence"/>
</dbReference>